<dbReference type="AlphaFoldDB" id="A0A2R6QDW4"/>
<dbReference type="OrthoDB" id="2020180at2759"/>
<feature type="compositionally biased region" description="Acidic residues" evidence="1">
    <location>
        <begin position="400"/>
        <end position="419"/>
    </location>
</feature>
<reference evidence="2 3" key="1">
    <citation type="submission" date="2017-07" db="EMBL/GenBank/DDBJ databases">
        <title>An improved, manually edited Actinidia chinensis var. chinensis (kiwifruit) genome highlights the challenges associated with draft genomes and gene prediction in plants.</title>
        <authorList>
            <person name="Pilkington S."/>
            <person name="Crowhurst R."/>
            <person name="Hilario E."/>
            <person name="Nardozza S."/>
            <person name="Fraser L."/>
            <person name="Peng Y."/>
            <person name="Gunaseelan K."/>
            <person name="Simpson R."/>
            <person name="Tahir J."/>
            <person name="Deroles S."/>
            <person name="Templeton K."/>
            <person name="Luo Z."/>
            <person name="Davy M."/>
            <person name="Cheng C."/>
            <person name="Mcneilage M."/>
            <person name="Scaglione D."/>
            <person name="Liu Y."/>
            <person name="Zhang Q."/>
            <person name="Datson P."/>
            <person name="De Silva N."/>
            <person name="Gardiner S."/>
            <person name="Bassett H."/>
            <person name="Chagne D."/>
            <person name="Mccallum J."/>
            <person name="Dzierzon H."/>
            <person name="Deng C."/>
            <person name="Wang Y.-Y."/>
            <person name="Barron N."/>
            <person name="Manako K."/>
            <person name="Bowen J."/>
            <person name="Foster T."/>
            <person name="Erridge Z."/>
            <person name="Tiffin H."/>
            <person name="Waite C."/>
            <person name="Davies K."/>
            <person name="Grierson E."/>
            <person name="Laing W."/>
            <person name="Kirk R."/>
            <person name="Chen X."/>
            <person name="Wood M."/>
            <person name="Montefiori M."/>
            <person name="Brummell D."/>
            <person name="Schwinn K."/>
            <person name="Catanach A."/>
            <person name="Fullerton C."/>
            <person name="Li D."/>
            <person name="Meiyalaghan S."/>
            <person name="Nieuwenhuizen N."/>
            <person name="Read N."/>
            <person name="Prakash R."/>
            <person name="Hunter D."/>
            <person name="Zhang H."/>
            <person name="Mckenzie M."/>
            <person name="Knabel M."/>
            <person name="Harris A."/>
            <person name="Allan A."/>
            <person name="Chen A."/>
            <person name="Janssen B."/>
            <person name="Plunkett B."/>
            <person name="Dwamena C."/>
            <person name="Voogd C."/>
            <person name="Leif D."/>
            <person name="Lafferty D."/>
            <person name="Souleyre E."/>
            <person name="Varkonyi-Gasic E."/>
            <person name="Gambi F."/>
            <person name="Hanley J."/>
            <person name="Yao J.-L."/>
            <person name="Cheung J."/>
            <person name="David K."/>
            <person name="Warren B."/>
            <person name="Marsh K."/>
            <person name="Snowden K."/>
            <person name="Lin-Wang K."/>
            <person name="Brian L."/>
            <person name="Martinez-Sanchez M."/>
            <person name="Wang M."/>
            <person name="Ileperuma N."/>
            <person name="Macnee N."/>
            <person name="Campin R."/>
            <person name="Mcatee P."/>
            <person name="Drummond R."/>
            <person name="Espley R."/>
            <person name="Ireland H."/>
            <person name="Wu R."/>
            <person name="Atkinson R."/>
            <person name="Karunairetnam S."/>
            <person name="Bulley S."/>
            <person name="Chunkath S."/>
            <person name="Hanley Z."/>
            <person name="Storey R."/>
            <person name="Thrimawithana A."/>
            <person name="Thomson S."/>
            <person name="David C."/>
            <person name="Testolin R."/>
        </authorList>
    </citation>
    <scope>NUCLEOTIDE SEQUENCE [LARGE SCALE GENOMIC DNA]</scope>
    <source>
        <strain evidence="3">cv. Red5</strain>
        <tissue evidence="2">Young leaf</tissue>
    </source>
</reference>
<dbReference type="PANTHER" id="PTHR31008:SF4">
    <property type="entry name" value="COP1-INTERACTING PROTEIN 7"/>
    <property type="match status" value="1"/>
</dbReference>
<proteinExistence type="predicted"/>
<feature type="compositionally biased region" description="Basic and acidic residues" evidence="1">
    <location>
        <begin position="882"/>
        <end position="914"/>
    </location>
</feature>
<dbReference type="FunCoup" id="A0A2R6QDW4">
    <property type="interactions" value="769"/>
</dbReference>
<dbReference type="PANTHER" id="PTHR31008">
    <property type="entry name" value="COP1-INTERACTING PROTEIN-RELATED"/>
    <property type="match status" value="1"/>
</dbReference>
<keyword evidence="3" id="KW-1185">Reference proteome</keyword>
<accession>A0A2R6QDW4</accession>
<feature type="region of interest" description="Disordered" evidence="1">
    <location>
        <begin position="978"/>
        <end position="1021"/>
    </location>
</feature>
<feature type="compositionally biased region" description="Basic residues" evidence="1">
    <location>
        <begin position="502"/>
        <end position="511"/>
    </location>
</feature>
<feature type="compositionally biased region" description="Polar residues" evidence="1">
    <location>
        <begin position="284"/>
        <end position="312"/>
    </location>
</feature>
<feature type="compositionally biased region" description="Polar residues" evidence="1">
    <location>
        <begin position="855"/>
        <end position="881"/>
    </location>
</feature>
<dbReference type="GO" id="GO:0045893">
    <property type="term" value="P:positive regulation of DNA-templated transcription"/>
    <property type="evidence" value="ECO:0007669"/>
    <property type="project" value="TreeGrafter"/>
</dbReference>
<reference evidence="3" key="2">
    <citation type="journal article" date="2018" name="BMC Genomics">
        <title>A manually annotated Actinidia chinensis var. chinensis (kiwifruit) genome highlights the challenges associated with draft genomes and gene prediction in plants.</title>
        <authorList>
            <person name="Pilkington S.M."/>
            <person name="Crowhurst R."/>
            <person name="Hilario E."/>
            <person name="Nardozza S."/>
            <person name="Fraser L."/>
            <person name="Peng Y."/>
            <person name="Gunaseelan K."/>
            <person name="Simpson R."/>
            <person name="Tahir J."/>
            <person name="Deroles S.C."/>
            <person name="Templeton K."/>
            <person name="Luo Z."/>
            <person name="Davy M."/>
            <person name="Cheng C."/>
            <person name="McNeilage M."/>
            <person name="Scaglione D."/>
            <person name="Liu Y."/>
            <person name="Zhang Q."/>
            <person name="Datson P."/>
            <person name="De Silva N."/>
            <person name="Gardiner S.E."/>
            <person name="Bassett H."/>
            <person name="Chagne D."/>
            <person name="McCallum J."/>
            <person name="Dzierzon H."/>
            <person name="Deng C."/>
            <person name="Wang Y.Y."/>
            <person name="Barron L."/>
            <person name="Manako K."/>
            <person name="Bowen J."/>
            <person name="Foster T.M."/>
            <person name="Erridge Z.A."/>
            <person name="Tiffin H."/>
            <person name="Waite C.N."/>
            <person name="Davies K.M."/>
            <person name="Grierson E.P."/>
            <person name="Laing W.A."/>
            <person name="Kirk R."/>
            <person name="Chen X."/>
            <person name="Wood M."/>
            <person name="Montefiori M."/>
            <person name="Brummell D.A."/>
            <person name="Schwinn K.E."/>
            <person name="Catanach A."/>
            <person name="Fullerton C."/>
            <person name="Li D."/>
            <person name="Meiyalaghan S."/>
            <person name="Nieuwenhuizen N."/>
            <person name="Read N."/>
            <person name="Prakash R."/>
            <person name="Hunter D."/>
            <person name="Zhang H."/>
            <person name="McKenzie M."/>
            <person name="Knabel M."/>
            <person name="Harris A."/>
            <person name="Allan A.C."/>
            <person name="Gleave A."/>
            <person name="Chen A."/>
            <person name="Janssen B.J."/>
            <person name="Plunkett B."/>
            <person name="Ampomah-Dwamena C."/>
            <person name="Voogd C."/>
            <person name="Leif D."/>
            <person name="Lafferty D."/>
            <person name="Souleyre E.J.F."/>
            <person name="Varkonyi-Gasic E."/>
            <person name="Gambi F."/>
            <person name="Hanley J."/>
            <person name="Yao J.L."/>
            <person name="Cheung J."/>
            <person name="David K.M."/>
            <person name="Warren B."/>
            <person name="Marsh K."/>
            <person name="Snowden K.C."/>
            <person name="Lin-Wang K."/>
            <person name="Brian L."/>
            <person name="Martinez-Sanchez M."/>
            <person name="Wang M."/>
            <person name="Ileperuma N."/>
            <person name="Macnee N."/>
            <person name="Campin R."/>
            <person name="McAtee P."/>
            <person name="Drummond R.S.M."/>
            <person name="Espley R.V."/>
            <person name="Ireland H.S."/>
            <person name="Wu R."/>
            <person name="Atkinson R.G."/>
            <person name="Karunairetnam S."/>
            <person name="Bulley S."/>
            <person name="Chunkath S."/>
            <person name="Hanley Z."/>
            <person name="Storey R."/>
            <person name="Thrimawithana A.H."/>
            <person name="Thomson S."/>
            <person name="David C."/>
            <person name="Testolin R."/>
            <person name="Huang H."/>
            <person name="Hellens R.P."/>
            <person name="Schaffer R.J."/>
        </authorList>
    </citation>
    <scope>NUCLEOTIDE SEQUENCE [LARGE SCALE GENOMIC DNA]</scope>
    <source>
        <strain evidence="3">cv. Red5</strain>
    </source>
</reference>
<feature type="region of interest" description="Disordered" evidence="1">
    <location>
        <begin position="269"/>
        <end position="321"/>
    </location>
</feature>
<sequence length="1214" mass="134479">MDPRTRLDHALFQLTPTRTRCDLVVFAGGGSEKLESGLLEPFLSHLKCAKDQIQKGGYSITLQSPLANASWFTKATLQRFVSFVNTPEVLERFVTLEREIAQLESSIQSNTQTVNAAETEGNGLPVDEYLKKSTDSVSFKSKGESNGISDAVKEESSKVRLQRVLETRKVVLRKEQAMAYARALVAGFEMDCIDNLISFADAFGASRLREACVNFVELCKKKNNDRLWMDELAAMQALSHAEFPYLGNSGIILAGEDNDRSQGIMINAHNSDLSSKKPDGSIDASASDSTMSHGSLDVNQDNYFPKSAQGQSPDGKAQVPMSWTNHVPQYFHNFPGPVFQQMPPYQGYLFPGMQMGPPYYPGTMQWPPNMEDQELDDRRNRKSSSRKKEKHSQKGSQTLEQDDDTDPDSTSESDSDELQGPEKSSSIEQMHRKKHSKRSSKKVVIRNINYITSKRDGNKGSASEENSSDEDELINAESLKQKVEEAVGSLERQHKPNSSLNNKKRNGRRQHNTINGSNSAVEQDNDNVLPNISKGEKRNESWDIFQNLLMRETDSTSNGINIDLVQVEDKYVSSKSPGEGISSALNSESEKVTKPLASTDSFIVTNRDRSDEGKIRIENFEARDNIRPISKTKDRTYEDLLYSHRAEELEKDSRVISSDYATDSSIIKSQIGGDWFPGNQSDKSATWDEGTRRNIFDGDYTTSGVGDRPQLENNKKDVFVDDSFMVQARSMDKDPFDSQLKTDIYMVSDIAEATQQKISLPDNSQEKVATTGIFEPDDLCMVLGRNSDLEQVIASWNPEMDYGNNNALTESIAKIPNEDLADYVDAKLSSKNKGTNSKASGAPGGKASSKEARSKTSVGSLGTSRSEIMSRSKKPSSGSRTIDQKSKSEKEEENRKKKEELVIQRQKRIAERSAARGSNPATSKRTSIENKAAIVSVKNEKPKLQFPEQDKERLQKPILRNSTIDRLAAAKVTPKLSLTKEKSSQPRKAILKASGTENKKPGTEKVKSSGKPPGVQCKKNGADTTMALPVESSLGKPTQPSEGIHDSKIIKELHRTSSFENGDKILQRCTLDDKSCNRDLPNGSVSVPVQDHSSQMDCVNCDNEVTSKASPVLEDTTASNGNVQFVPEVIVHPFPPSPKKALRVTTSHIDEGGVTNEIFSVSAEISVVQMSTPPDDKMAPETIHSRKKWNSDENSPKATKGFRKLLLFGRKSRN</sequence>
<name>A0A2R6QDW4_ACTCC</name>
<feature type="compositionally biased region" description="Basic residues" evidence="1">
    <location>
        <begin position="431"/>
        <end position="444"/>
    </location>
</feature>
<feature type="region of interest" description="Disordered" evidence="1">
    <location>
        <begin position="1171"/>
        <end position="1203"/>
    </location>
</feature>
<feature type="compositionally biased region" description="Basic residues" evidence="1">
    <location>
        <begin position="380"/>
        <end position="393"/>
    </location>
</feature>
<gene>
    <name evidence="2" type="ORF">CEY00_Acc19480</name>
</gene>
<evidence type="ECO:0000313" key="2">
    <source>
        <dbReference type="EMBL" id="PSS06318.1"/>
    </source>
</evidence>
<dbReference type="EMBL" id="NKQK01000017">
    <property type="protein sequence ID" value="PSS06318.1"/>
    <property type="molecule type" value="Genomic_DNA"/>
</dbReference>
<feature type="compositionally biased region" description="Basic and acidic residues" evidence="1">
    <location>
        <begin position="938"/>
        <end position="952"/>
    </location>
</feature>
<comment type="caution">
    <text evidence="2">The sequence shown here is derived from an EMBL/GenBank/DDBJ whole genome shotgun (WGS) entry which is preliminary data.</text>
</comment>
<feature type="region of interest" description="Disordered" evidence="1">
    <location>
        <begin position="830"/>
        <end position="952"/>
    </location>
</feature>
<evidence type="ECO:0000313" key="3">
    <source>
        <dbReference type="Proteomes" id="UP000241394"/>
    </source>
</evidence>
<evidence type="ECO:0000256" key="1">
    <source>
        <dbReference type="SAM" id="MobiDB-lite"/>
    </source>
</evidence>
<dbReference type="OMA" id="CPVNMES"/>
<protein>
    <submittedName>
        <fullName evidence="2">Serine-rich adhesin for platelets like</fullName>
    </submittedName>
</protein>
<dbReference type="InParanoid" id="A0A2R6QDW4"/>
<feature type="compositionally biased region" description="Polar residues" evidence="1">
    <location>
        <begin position="830"/>
        <end position="839"/>
    </location>
</feature>
<organism evidence="2 3">
    <name type="scientific">Actinidia chinensis var. chinensis</name>
    <name type="common">Chinese soft-hair kiwi</name>
    <dbReference type="NCBI Taxonomy" id="1590841"/>
    <lineage>
        <taxon>Eukaryota</taxon>
        <taxon>Viridiplantae</taxon>
        <taxon>Streptophyta</taxon>
        <taxon>Embryophyta</taxon>
        <taxon>Tracheophyta</taxon>
        <taxon>Spermatophyta</taxon>
        <taxon>Magnoliopsida</taxon>
        <taxon>eudicotyledons</taxon>
        <taxon>Gunneridae</taxon>
        <taxon>Pentapetalae</taxon>
        <taxon>asterids</taxon>
        <taxon>Ericales</taxon>
        <taxon>Actinidiaceae</taxon>
        <taxon>Actinidia</taxon>
    </lineage>
</organism>
<dbReference type="Gramene" id="PSS06318">
    <property type="protein sequence ID" value="PSS06318"/>
    <property type="gene ID" value="CEY00_Acc19480"/>
</dbReference>
<feature type="compositionally biased region" description="Basic and acidic residues" evidence="1">
    <location>
        <begin position="997"/>
        <end position="1007"/>
    </location>
</feature>
<feature type="compositionally biased region" description="Polar residues" evidence="1">
    <location>
        <begin position="512"/>
        <end position="530"/>
    </location>
</feature>
<feature type="region of interest" description="Disordered" evidence="1">
    <location>
        <begin position="486"/>
        <end position="534"/>
    </location>
</feature>
<dbReference type="STRING" id="1590841.A0A2R6QDW4"/>
<dbReference type="Proteomes" id="UP000241394">
    <property type="component" value="Chromosome LG17"/>
</dbReference>
<feature type="region of interest" description="Disordered" evidence="1">
    <location>
        <begin position="361"/>
        <end position="473"/>
    </location>
</feature>
<dbReference type="GO" id="GO:0009416">
    <property type="term" value="P:response to light stimulus"/>
    <property type="evidence" value="ECO:0007669"/>
    <property type="project" value="TreeGrafter"/>
</dbReference>